<dbReference type="OrthoDB" id="891726at2759"/>
<accession>A0A9P5UDA9</accession>
<organism evidence="2 3">
    <name type="scientific">Rhodocollybia butyracea</name>
    <dbReference type="NCBI Taxonomy" id="206335"/>
    <lineage>
        <taxon>Eukaryota</taxon>
        <taxon>Fungi</taxon>
        <taxon>Dikarya</taxon>
        <taxon>Basidiomycota</taxon>
        <taxon>Agaricomycotina</taxon>
        <taxon>Agaricomycetes</taxon>
        <taxon>Agaricomycetidae</taxon>
        <taxon>Agaricales</taxon>
        <taxon>Marasmiineae</taxon>
        <taxon>Omphalotaceae</taxon>
        <taxon>Rhodocollybia</taxon>
    </lineage>
</organism>
<feature type="region of interest" description="Disordered" evidence="1">
    <location>
        <begin position="232"/>
        <end position="257"/>
    </location>
</feature>
<feature type="compositionally biased region" description="Low complexity" evidence="1">
    <location>
        <begin position="236"/>
        <end position="249"/>
    </location>
</feature>
<dbReference type="EMBL" id="JADNRY010000011">
    <property type="protein sequence ID" value="KAF9074972.1"/>
    <property type="molecule type" value="Genomic_DNA"/>
</dbReference>
<protein>
    <submittedName>
        <fullName evidence="2">Peptidase of plants and bacteria-domain-containing protein</fullName>
    </submittedName>
</protein>
<reference evidence="2" key="1">
    <citation type="submission" date="2020-11" db="EMBL/GenBank/DDBJ databases">
        <authorList>
            <consortium name="DOE Joint Genome Institute"/>
            <person name="Ahrendt S."/>
            <person name="Riley R."/>
            <person name="Andreopoulos W."/>
            <person name="Labutti K."/>
            <person name="Pangilinan J."/>
            <person name="Ruiz-Duenas F.J."/>
            <person name="Barrasa J.M."/>
            <person name="Sanchez-Garcia M."/>
            <person name="Camarero S."/>
            <person name="Miyauchi S."/>
            <person name="Serrano A."/>
            <person name="Linde D."/>
            <person name="Babiker R."/>
            <person name="Drula E."/>
            <person name="Ayuso-Fernandez I."/>
            <person name="Pacheco R."/>
            <person name="Padilla G."/>
            <person name="Ferreira P."/>
            <person name="Barriuso J."/>
            <person name="Kellner H."/>
            <person name="Castanera R."/>
            <person name="Alfaro M."/>
            <person name="Ramirez L."/>
            <person name="Pisabarro A.G."/>
            <person name="Kuo A."/>
            <person name="Tritt A."/>
            <person name="Lipzen A."/>
            <person name="He G."/>
            <person name="Yan M."/>
            <person name="Ng V."/>
            <person name="Cullen D."/>
            <person name="Martin F."/>
            <person name="Rosso M.-N."/>
            <person name="Henrissat B."/>
            <person name="Hibbett D."/>
            <person name="Martinez A.T."/>
            <person name="Grigoriev I.V."/>
        </authorList>
    </citation>
    <scope>NUCLEOTIDE SEQUENCE</scope>
    <source>
        <strain evidence="2">AH 40177</strain>
    </source>
</reference>
<dbReference type="Proteomes" id="UP000772434">
    <property type="component" value="Unassembled WGS sequence"/>
</dbReference>
<dbReference type="PANTHER" id="PTHR33321:SF12">
    <property type="entry name" value="PLANT BASIC SECRETORY PROTEIN (BSP) FAMILY PROTEIN"/>
    <property type="match status" value="1"/>
</dbReference>
<gene>
    <name evidence="2" type="ORF">BDP27DRAFT_1316270</name>
</gene>
<evidence type="ECO:0000313" key="3">
    <source>
        <dbReference type="Proteomes" id="UP000772434"/>
    </source>
</evidence>
<proteinExistence type="predicted"/>
<dbReference type="InterPro" id="IPR007541">
    <property type="entry name" value="Uncharacterised_BSP"/>
</dbReference>
<dbReference type="Pfam" id="PF04450">
    <property type="entry name" value="BSP"/>
    <property type="match status" value="1"/>
</dbReference>
<evidence type="ECO:0000256" key="1">
    <source>
        <dbReference type="SAM" id="MobiDB-lite"/>
    </source>
</evidence>
<dbReference type="AlphaFoldDB" id="A0A9P5UDA9"/>
<name>A0A9P5UDA9_9AGAR</name>
<keyword evidence="3" id="KW-1185">Reference proteome</keyword>
<sequence>MGSALSKTTMAPPVYIDSKSWNIPQLDFRVENLSHPGAKLFFEQIHNPSDAMKRAVEASWKWLYGWDQDKKSQTINAPLAVQRVKRITLTIRPMDGVAYTFGSDDGSKEVHFSLNHIVNSHNGDTEAKKNMRVREEILGVLVHEFVHCYQYNGKGTAPGGLIEGIADCVRLHEKLSPPHWKRVAPKGKHVPDPKKPNDPGRWVWDWNWDAGYERTAYFLDWIDTTWETWPSSGAHAPTELPATSSTASSAPPPSTTAIPANAVPLTSAPSLPKGKGRFFSALNARLQNSEWKDEVDLFLELTNWPRDALWEAYCLDNGPK</sequence>
<evidence type="ECO:0000313" key="2">
    <source>
        <dbReference type="EMBL" id="KAF9074972.1"/>
    </source>
</evidence>
<comment type="caution">
    <text evidence="2">The sequence shown here is derived from an EMBL/GenBank/DDBJ whole genome shotgun (WGS) entry which is preliminary data.</text>
</comment>
<dbReference type="PANTHER" id="PTHR33321">
    <property type="match status" value="1"/>
</dbReference>